<keyword evidence="3" id="KW-1185">Reference proteome</keyword>
<gene>
    <name evidence="2" type="ORF">Fcan01_26964</name>
</gene>
<feature type="transmembrane region" description="Helical" evidence="1">
    <location>
        <begin position="216"/>
        <end position="235"/>
    </location>
</feature>
<dbReference type="Gene3D" id="1.10.287.70">
    <property type="match status" value="1"/>
</dbReference>
<protein>
    <submittedName>
        <fullName evidence="2">Uncharacterized protein</fullName>
    </submittedName>
</protein>
<reference evidence="2 3" key="1">
    <citation type="submission" date="2015-12" db="EMBL/GenBank/DDBJ databases">
        <title>The genome of Folsomia candida.</title>
        <authorList>
            <person name="Faddeeva A."/>
            <person name="Derks M.F."/>
            <person name="Anvar Y."/>
            <person name="Smit S."/>
            <person name="Van Straalen N."/>
            <person name="Roelofs D."/>
        </authorList>
    </citation>
    <scope>NUCLEOTIDE SEQUENCE [LARGE SCALE GENOMIC DNA]</scope>
    <source>
        <strain evidence="2 3">VU population</strain>
        <tissue evidence="2">Whole body</tissue>
    </source>
</reference>
<organism evidence="2 3">
    <name type="scientific">Folsomia candida</name>
    <name type="common">Springtail</name>
    <dbReference type="NCBI Taxonomy" id="158441"/>
    <lineage>
        <taxon>Eukaryota</taxon>
        <taxon>Metazoa</taxon>
        <taxon>Ecdysozoa</taxon>
        <taxon>Arthropoda</taxon>
        <taxon>Hexapoda</taxon>
        <taxon>Collembola</taxon>
        <taxon>Entomobryomorpha</taxon>
        <taxon>Isotomoidea</taxon>
        <taxon>Isotomidae</taxon>
        <taxon>Proisotominae</taxon>
        <taxon>Folsomia</taxon>
    </lineage>
</organism>
<sequence>MMADSSYYIIPNVLIIPTKKSLDSPFPILQLNVDTISVRCYYCDRITPNYYVPFHPDFSHANFLSNLTKFLKQIDTENFNVPVYLSPTKFTKILDTSSDELAVSLFNQAKQAVSMGIVSFRSMHNFLHNNLVNIDVILIIVAFPSNYNLTFDKLTWCYQDDLVCNRMMRNIPQIMKDSLKDPHFLPMLKHFDFITCGGGSLSGVDFYGFISPFDLGSWSCIVIFFFGVGLFALLVSKYVMHNVESTVQGNPFYLGVKVLLEQGDDVALNSKRLGYMYFICAPWILTAIIISTAYRGQNITDLTAPLKPVGISTWAQLKRMEPALFKCVVDTLFHKVTLFEGYSDIFGGKKTFVDVLEPCKKVAYVGWSDELEKMEVQLIMKGDALAGPISKAKKSERLFKSRVGWEFLQFRDRRFYKRLVSLGEAGIVDEWRRMYDVRDKARVGFKQGSLATVKF</sequence>
<comment type="caution">
    <text evidence="2">The sequence shown here is derived from an EMBL/GenBank/DDBJ whole genome shotgun (WGS) entry which is preliminary data.</text>
</comment>
<name>A0A226CXW7_FOLCA</name>
<evidence type="ECO:0000313" key="2">
    <source>
        <dbReference type="EMBL" id="OXA38175.1"/>
    </source>
</evidence>
<dbReference type="Proteomes" id="UP000198287">
    <property type="component" value="Unassembled WGS sequence"/>
</dbReference>
<evidence type="ECO:0000256" key="1">
    <source>
        <dbReference type="SAM" id="Phobius"/>
    </source>
</evidence>
<dbReference type="EMBL" id="LNIX01000047">
    <property type="protein sequence ID" value="OXA38175.1"/>
    <property type="molecule type" value="Genomic_DNA"/>
</dbReference>
<keyword evidence="1" id="KW-0472">Membrane</keyword>
<keyword evidence="1" id="KW-0812">Transmembrane</keyword>
<keyword evidence="1" id="KW-1133">Transmembrane helix</keyword>
<feature type="transmembrane region" description="Helical" evidence="1">
    <location>
        <begin position="275"/>
        <end position="294"/>
    </location>
</feature>
<proteinExistence type="predicted"/>
<evidence type="ECO:0000313" key="3">
    <source>
        <dbReference type="Proteomes" id="UP000198287"/>
    </source>
</evidence>
<dbReference type="AlphaFoldDB" id="A0A226CXW7"/>
<accession>A0A226CXW7</accession>